<evidence type="ECO:0000313" key="2">
    <source>
        <dbReference type="Proteomes" id="UP000323632"/>
    </source>
</evidence>
<dbReference type="EMBL" id="VWSH01000003">
    <property type="protein sequence ID" value="KAA5533489.1"/>
    <property type="molecule type" value="Genomic_DNA"/>
</dbReference>
<organism evidence="1 2">
    <name type="scientific">Taibaiella lutea</name>
    <dbReference type="NCBI Taxonomy" id="2608001"/>
    <lineage>
        <taxon>Bacteria</taxon>
        <taxon>Pseudomonadati</taxon>
        <taxon>Bacteroidota</taxon>
        <taxon>Chitinophagia</taxon>
        <taxon>Chitinophagales</taxon>
        <taxon>Chitinophagaceae</taxon>
        <taxon>Taibaiella</taxon>
    </lineage>
</organism>
<gene>
    <name evidence="1" type="ORF">F0919_13185</name>
</gene>
<sequence length="150" mass="17038">MWIRNSLAVLFGVCGILSCKSEKEKGFNEQMQHLGVNITPETRAILEIGDEGCPNCNQSMVNAFCHFKNNDNVFFLVAVNPNKLDISCFLEDDRCSNIIVCKKEDFEKSKLEFNTRVFLLKNGTVDSTIHFDADNWEEATEYVSRALSDD</sequence>
<dbReference type="PROSITE" id="PS51257">
    <property type="entry name" value="PROKAR_LIPOPROTEIN"/>
    <property type="match status" value="1"/>
</dbReference>
<dbReference type="Proteomes" id="UP000323632">
    <property type="component" value="Unassembled WGS sequence"/>
</dbReference>
<name>A0A5M6CK46_9BACT</name>
<dbReference type="AlphaFoldDB" id="A0A5M6CK46"/>
<protein>
    <submittedName>
        <fullName evidence="1">Uncharacterized protein</fullName>
    </submittedName>
</protein>
<reference evidence="1 2" key="1">
    <citation type="submission" date="2019-09" db="EMBL/GenBank/DDBJ databases">
        <title>Genome sequence and assembly of Taibaiella sp.</title>
        <authorList>
            <person name="Chhetri G."/>
        </authorList>
    </citation>
    <scope>NUCLEOTIDE SEQUENCE [LARGE SCALE GENOMIC DNA]</scope>
    <source>
        <strain evidence="1 2">KVB11</strain>
    </source>
</reference>
<proteinExistence type="predicted"/>
<evidence type="ECO:0000313" key="1">
    <source>
        <dbReference type="EMBL" id="KAA5533489.1"/>
    </source>
</evidence>
<keyword evidence="2" id="KW-1185">Reference proteome</keyword>
<accession>A0A5M6CK46</accession>
<dbReference type="RefSeq" id="WP_150033236.1">
    <property type="nucleotide sequence ID" value="NZ_VWSH01000003.1"/>
</dbReference>
<comment type="caution">
    <text evidence="1">The sequence shown here is derived from an EMBL/GenBank/DDBJ whole genome shotgun (WGS) entry which is preliminary data.</text>
</comment>